<sequence length="399" mass="46564">MNLKDFIAIRKSLIQTTVEESNISGIIENIQPHHTTAIESLEECILDLKDEEGTAHIAANAKELEGQNISIELAHGEFPNYFETFADLINKHPYSFDLLDYYVHEGNISPDSTEDGLMSSYKSTLKLIEFLKDKSDYDSNTGGELTLYFHMIGKSLILPVKYSTDDLKTTKVDEIEVFVSSFSDGLHQDDRKNLFKHELIDFYAKKNKKFGFLLKDWNVLNENYLHSFDSYLEGFSFEKIKTSSLSYFQEMSDKIHETIRKVSNYLFAIPIAFLFLVSRLDFEEPSATKNFGLLFLGYLFFILIWWIFFKNIKESLDAVKKEILRYEEKIKNVPDLEEIKGELENLRDKTLQNQYRKLILLKVISLTIILTLTVIVLIVHKQEIFFTWEFIATRFKNTY</sequence>
<evidence type="ECO:0000313" key="3">
    <source>
        <dbReference type="Proteomes" id="UP000032726"/>
    </source>
</evidence>
<dbReference type="HOGENOM" id="CLU_690413_0_0_10"/>
<dbReference type="KEGG" id="mlt:VC82_2443"/>
<feature type="transmembrane region" description="Helical" evidence="1">
    <location>
        <begin position="262"/>
        <end position="279"/>
    </location>
</feature>
<keyword evidence="1" id="KW-1133">Transmembrane helix</keyword>
<dbReference type="OrthoDB" id="1427873at2"/>
<accession>A0A0D5YUX1</accession>
<protein>
    <submittedName>
        <fullName evidence="2">Uncharacterized protein</fullName>
    </submittedName>
</protein>
<dbReference type="RefSeq" id="WP_045802603.1">
    <property type="nucleotide sequence ID" value="NZ_CP011071.1"/>
</dbReference>
<feature type="transmembrane region" description="Helical" evidence="1">
    <location>
        <begin position="291"/>
        <end position="309"/>
    </location>
</feature>
<evidence type="ECO:0000313" key="2">
    <source>
        <dbReference type="EMBL" id="AKA36020.1"/>
    </source>
</evidence>
<dbReference type="AlphaFoldDB" id="A0A0D5YUX1"/>
<reference evidence="2 3" key="1">
    <citation type="submission" date="2015-03" db="EMBL/GenBank/DDBJ databases">
        <title>Complete genome sequence of Muricauda lutaonensis CC-HSB-11T, isolated from a coastal hot spring.</title>
        <authorList>
            <person name="Kim K.M."/>
        </authorList>
    </citation>
    <scope>NUCLEOTIDE SEQUENCE [LARGE SCALE GENOMIC DNA]</scope>
    <source>
        <strain evidence="2 3">CC-HSB-11</strain>
    </source>
</reference>
<organism evidence="2 3">
    <name type="scientific">Flagellimonas lutaonensis</name>
    <dbReference type="NCBI Taxonomy" id="516051"/>
    <lineage>
        <taxon>Bacteria</taxon>
        <taxon>Pseudomonadati</taxon>
        <taxon>Bacteroidota</taxon>
        <taxon>Flavobacteriia</taxon>
        <taxon>Flavobacteriales</taxon>
        <taxon>Flavobacteriaceae</taxon>
        <taxon>Flagellimonas</taxon>
    </lineage>
</organism>
<keyword evidence="1" id="KW-0812">Transmembrane</keyword>
<keyword evidence="1" id="KW-0472">Membrane</keyword>
<name>A0A0D5YUX1_9FLAO</name>
<evidence type="ECO:0000256" key="1">
    <source>
        <dbReference type="SAM" id="Phobius"/>
    </source>
</evidence>
<keyword evidence="3" id="KW-1185">Reference proteome</keyword>
<gene>
    <name evidence="2" type="ORF">VC82_2443</name>
</gene>
<proteinExistence type="predicted"/>
<dbReference type="EMBL" id="CP011071">
    <property type="protein sequence ID" value="AKA36020.1"/>
    <property type="molecule type" value="Genomic_DNA"/>
</dbReference>
<dbReference type="Proteomes" id="UP000032726">
    <property type="component" value="Chromosome"/>
</dbReference>
<feature type="transmembrane region" description="Helical" evidence="1">
    <location>
        <begin position="359"/>
        <end position="379"/>
    </location>
</feature>